<dbReference type="InterPro" id="IPR036388">
    <property type="entry name" value="WH-like_DNA-bd_sf"/>
</dbReference>
<protein>
    <submittedName>
        <fullName evidence="10">Disease resistance protein RPM1</fullName>
    </submittedName>
</protein>
<dbReference type="InterPro" id="IPR027417">
    <property type="entry name" value="P-loop_NTPase"/>
</dbReference>
<dbReference type="InterPro" id="IPR042197">
    <property type="entry name" value="Apaf_helical"/>
</dbReference>
<keyword evidence="3" id="KW-0677">Repeat</keyword>
<sequence length="1040" mass="118914">MEQVAISVAKSLTSVIQVASKFIAEEIGLLLGVEEELFFIQEELEMMGSFLRAASAENVKNDTVITWIKQVRELAFDVEDCLQEASVYLMQKSCLPAWCSVKERDYIARKIRMLKARIENVSKRNLRYELLKSSGVAEGNNDPIDHKGTSPWLSANDEPFLVGLDEPMEKLVGLIKQNSTELKVISVVGMSGLGKTTLARKVCTVKDLSDDFMFAWVNVLHPFNMEEFIESLAKQILLHTEDVMQGPKSEDQLFKKTRNEKMAEKKVTDKLKEKKYVIVLDDLSLQSEWDKIKPVLPESTGSRIIVTTQSEDLAKSISVGSNIYNIDRLSSDDAEYLLYKTVFKTSNTKDQPNESGCDVKTKLKQFKKTITSTSDMEQQAQKIIKMCDGLPIAIVTVGSYLATLEKKYKSDEWKKVHDQFDREIKDNPRLEKVKTILNSSYGRLPYHLKSCLLNLSIFHNHHDIRRTRIIRRWMADGYVMGDHDKTPEEVGKDYFNDLMGRSLIQPSRRVSGDIYRCNIHDIMYKLILEKSMKENDVSVLKDENLVTMTDKIRHMVITGGQRKKDSVLTKLKFSHLRSLSIFGEVGDNLRYINRMKLLRVLDLEGIIDLGNQDLKKVGELRHLKYLGLRGTKITKLTKSLRKLHELETLDIRNTAVVRLPKEFTELQNLSYLRAGFDLYKEDLRENTYPMCCNVLCSLWFQCLVWPITKLEYCSNCTPMSDKAVNYLKSCCPNICMALLVLFCLPILDRAVIEKNYGTNGVRVPPGMRKLRSLHTVGMVDVCGSERLIKEMQYLTNLRKLAVTGFSEKNGETLAEVINGLNHLVSLVLSATDKRGLKRCLDSVSSSFPPKYLKSLKLYSPISELPGWIEKLENLEKMELRYTELWMEEIKKIEKLQNLTVLRISANSIEQRNISSSSANSVQEGNTSSSSANPIEERDICLSFRKETFPNLKALIIERMGFLVSVSFEERSMPKLENLEINRCYSLGQGGLSGLHLLKQLKEILVKYGEFEETKKKELISELETQISTLPNKPRLRGMRY</sequence>
<dbReference type="CDD" id="cd14798">
    <property type="entry name" value="RX-CC_like"/>
    <property type="match status" value="1"/>
</dbReference>
<evidence type="ECO:0000313" key="10">
    <source>
        <dbReference type="EMBL" id="KAJ4757621.1"/>
    </source>
</evidence>
<evidence type="ECO:0000259" key="9">
    <source>
        <dbReference type="Pfam" id="PF23598"/>
    </source>
</evidence>
<dbReference type="Gene3D" id="3.80.10.10">
    <property type="entry name" value="Ribonuclease Inhibitor"/>
    <property type="match status" value="2"/>
</dbReference>
<dbReference type="GO" id="GO:0002758">
    <property type="term" value="P:innate immune response-activating signaling pathway"/>
    <property type="evidence" value="ECO:0007669"/>
    <property type="project" value="UniProtKB-ARBA"/>
</dbReference>
<dbReference type="GO" id="GO:0009626">
    <property type="term" value="P:plant-type hypersensitive response"/>
    <property type="evidence" value="ECO:0007669"/>
    <property type="project" value="UniProtKB-ARBA"/>
</dbReference>
<dbReference type="FunFam" id="1.10.10.10:FF:000322">
    <property type="entry name" value="Probable disease resistance protein At1g63360"/>
    <property type="match status" value="1"/>
</dbReference>
<gene>
    <name evidence="10" type="ORF">LUZ62_067996</name>
</gene>
<evidence type="ECO:0000256" key="3">
    <source>
        <dbReference type="ARBA" id="ARBA00022737"/>
    </source>
</evidence>
<dbReference type="InterPro" id="IPR044974">
    <property type="entry name" value="Disease_R_plants"/>
</dbReference>
<dbReference type="InterPro" id="IPR032675">
    <property type="entry name" value="LRR_dom_sf"/>
</dbReference>
<dbReference type="Gene3D" id="3.40.50.300">
    <property type="entry name" value="P-loop containing nucleotide triphosphate hydrolases"/>
    <property type="match status" value="1"/>
</dbReference>
<keyword evidence="11" id="KW-1185">Reference proteome</keyword>
<organism evidence="10 11">
    <name type="scientific">Rhynchospora pubera</name>
    <dbReference type="NCBI Taxonomy" id="906938"/>
    <lineage>
        <taxon>Eukaryota</taxon>
        <taxon>Viridiplantae</taxon>
        <taxon>Streptophyta</taxon>
        <taxon>Embryophyta</taxon>
        <taxon>Tracheophyta</taxon>
        <taxon>Spermatophyta</taxon>
        <taxon>Magnoliopsida</taxon>
        <taxon>Liliopsida</taxon>
        <taxon>Poales</taxon>
        <taxon>Cyperaceae</taxon>
        <taxon>Cyperoideae</taxon>
        <taxon>Rhynchosporeae</taxon>
        <taxon>Rhynchospora</taxon>
    </lineage>
</organism>
<evidence type="ECO:0000259" key="7">
    <source>
        <dbReference type="Pfam" id="PF18052"/>
    </source>
</evidence>
<dbReference type="InterPro" id="IPR055414">
    <property type="entry name" value="LRR_R13L4/SHOC2-like"/>
</dbReference>
<dbReference type="Pfam" id="PF23559">
    <property type="entry name" value="WHD_DRP"/>
    <property type="match status" value="1"/>
</dbReference>
<keyword evidence="4" id="KW-0547">Nucleotide-binding</keyword>
<dbReference type="PANTHER" id="PTHR23155:SF1230">
    <property type="entry name" value="OS09G0517200 PROTEIN"/>
    <property type="match status" value="1"/>
</dbReference>
<dbReference type="Proteomes" id="UP001140206">
    <property type="component" value="Chromosome 4"/>
</dbReference>
<dbReference type="SUPFAM" id="SSF52058">
    <property type="entry name" value="L domain-like"/>
    <property type="match status" value="1"/>
</dbReference>
<dbReference type="GO" id="GO:0042742">
    <property type="term" value="P:defense response to bacterium"/>
    <property type="evidence" value="ECO:0007669"/>
    <property type="project" value="UniProtKB-ARBA"/>
</dbReference>
<dbReference type="Pfam" id="PF18052">
    <property type="entry name" value="Rx_N"/>
    <property type="match status" value="1"/>
</dbReference>
<dbReference type="EMBL" id="JAMFTS010000004">
    <property type="protein sequence ID" value="KAJ4757621.1"/>
    <property type="molecule type" value="Genomic_DNA"/>
</dbReference>
<evidence type="ECO:0000256" key="2">
    <source>
        <dbReference type="ARBA" id="ARBA00022614"/>
    </source>
</evidence>
<dbReference type="Gene3D" id="1.10.8.430">
    <property type="entry name" value="Helical domain of apoptotic protease-activating factors"/>
    <property type="match status" value="1"/>
</dbReference>
<dbReference type="InterPro" id="IPR038005">
    <property type="entry name" value="RX-like_CC"/>
</dbReference>
<feature type="domain" description="Disease resistance R13L4/SHOC-2-like LRR" evidence="9">
    <location>
        <begin position="575"/>
        <end position="675"/>
    </location>
</feature>
<evidence type="ECO:0000313" key="11">
    <source>
        <dbReference type="Proteomes" id="UP001140206"/>
    </source>
</evidence>
<evidence type="ECO:0000256" key="1">
    <source>
        <dbReference type="ARBA" id="ARBA00008894"/>
    </source>
</evidence>
<evidence type="ECO:0000256" key="4">
    <source>
        <dbReference type="ARBA" id="ARBA00022741"/>
    </source>
</evidence>
<dbReference type="PANTHER" id="PTHR23155">
    <property type="entry name" value="DISEASE RESISTANCE PROTEIN RP"/>
    <property type="match status" value="1"/>
</dbReference>
<dbReference type="InterPro" id="IPR002182">
    <property type="entry name" value="NB-ARC"/>
</dbReference>
<dbReference type="Gene3D" id="1.20.5.4130">
    <property type="match status" value="1"/>
</dbReference>
<evidence type="ECO:0000256" key="5">
    <source>
        <dbReference type="ARBA" id="ARBA00022821"/>
    </source>
</evidence>
<comment type="similarity">
    <text evidence="1">Belongs to the disease resistance NB-LRR family.</text>
</comment>
<keyword evidence="2" id="KW-0433">Leucine-rich repeat</keyword>
<evidence type="ECO:0000259" key="6">
    <source>
        <dbReference type="Pfam" id="PF00931"/>
    </source>
</evidence>
<accession>A0AAV8CQY9</accession>
<dbReference type="SUPFAM" id="SSF52540">
    <property type="entry name" value="P-loop containing nucleoside triphosphate hydrolases"/>
    <property type="match status" value="1"/>
</dbReference>
<name>A0AAV8CQY9_9POAL</name>
<dbReference type="InterPro" id="IPR041118">
    <property type="entry name" value="Rx_N"/>
</dbReference>
<dbReference type="GO" id="GO:0043531">
    <property type="term" value="F:ADP binding"/>
    <property type="evidence" value="ECO:0007669"/>
    <property type="project" value="InterPro"/>
</dbReference>
<evidence type="ECO:0000259" key="8">
    <source>
        <dbReference type="Pfam" id="PF23559"/>
    </source>
</evidence>
<dbReference type="PRINTS" id="PR00364">
    <property type="entry name" value="DISEASERSIST"/>
</dbReference>
<feature type="domain" description="Disease resistance N-terminal" evidence="7">
    <location>
        <begin position="12"/>
        <end position="93"/>
    </location>
</feature>
<dbReference type="InterPro" id="IPR058922">
    <property type="entry name" value="WHD_DRP"/>
</dbReference>
<proteinExistence type="inferred from homology"/>
<feature type="domain" description="NB-ARC" evidence="6">
    <location>
        <begin position="167"/>
        <end position="346"/>
    </location>
</feature>
<reference evidence="10" key="1">
    <citation type="submission" date="2022-08" db="EMBL/GenBank/DDBJ databases">
        <authorList>
            <person name="Marques A."/>
        </authorList>
    </citation>
    <scope>NUCLEOTIDE SEQUENCE</scope>
    <source>
        <strain evidence="10">RhyPub2mFocal</strain>
        <tissue evidence="10">Leaves</tissue>
    </source>
</reference>
<dbReference type="Pfam" id="PF00931">
    <property type="entry name" value="NB-ARC"/>
    <property type="match status" value="1"/>
</dbReference>
<dbReference type="Gene3D" id="1.10.10.10">
    <property type="entry name" value="Winged helix-like DNA-binding domain superfamily/Winged helix DNA-binding domain"/>
    <property type="match status" value="1"/>
</dbReference>
<comment type="caution">
    <text evidence="10">The sequence shown here is derived from an EMBL/GenBank/DDBJ whole genome shotgun (WGS) entry which is preliminary data.</text>
</comment>
<dbReference type="Pfam" id="PF23598">
    <property type="entry name" value="LRR_14"/>
    <property type="match status" value="2"/>
</dbReference>
<dbReference type="AlphaFoldDB" id="A0AAV8CQY9"/>
<feature type="domain" description="Disease resistance protein winged helix" evidence="8">
    <location>
        <begin position="457"/>
        <end position="527"/>
    </location>
</feature>
<feature type="domain" description="Disease resistance R13L4/SHOC-2-like LRR" evidence="9">
    <location>
        <begin position="759"/>
        <end position="1035"/>
    </location>
</feature>
<keyword evidence="5" id="KW-0611">Plant defense</keyword>